<dbReference type="Pfam" id="PF07110">
    <property type="entry name" value="EthD"/>
    <property type="match status" value="1"/>
</dbReference>
<keyword evidence="4" id="KW-1185">Reference proteome</keyword>
<dbReference type="RefSeq" id="XP_013309702.1">
    <property type="nucleotide sequence ID" value="XM_013454248.1"/>
</dbReference>
<evidence type="ECO:0000259" key="2">
    <source>
        <dbReference type="Pfam" id="PF07110"/>
    </source>
</evidence>
<dbReference type="HOGENOM" id="CLU_113817_0_0_1"/>
<dbReference type="OrthoDB" id="3183782at2759"/>
<proteinExistence type="inferred from homology"/>
<gene>
    <name evidence="3" type="ORF">PV05_10827</name>
</gene>
<dbReference type="InterPro" id="IPR009799">
    <property type="entry name" value="EthD_dom"/>
</dbReference>
<dbReference type="GO" id="GO:0016491">
    <property type="term" value="F:oxidoreductase activity"/>
    <property type="evidence" value="ECO:0007669"/>
    <property type="project" value="InterPro"/>
</dbReference>
<name>A0A0D2E113_9EURO</name>
<evidence type="ECO:0000313" key="3">
    <source>
        <dbReference type="EMBL" id="KIW49118.1"/>
    </source>
</evidence>
<evidence type="ECO:0000313" key="4">
    <source>
        <dbReference type="Proteomes" id="UP000054342"/>
    </source>
</evidence>
<dbReference type="SUPFAM" id="SSF54909">
    <property type="entry name" value="Dimeric alpha+beta barrel"/>
    <property type="match status" value="1"/>
</dbReference>
<feature type="domain" description="EthD" evidence="2">
    <location>
        <begin position="15"/>
        <end position="101"/>
    </location>
</feature>
<dbReference type="InterPro" id="IPR011008">
    <property type="entry name" value="Dimeric_a/b-barrel"/>
</dbReference>
<dbReference type="Gene3D" id="3.30.70.100">
    <property type="match status" value="1"/>
</dbReference>
<accession>A0A0D2E113</accession>
<dbReference type="AlphaFoldDB" id="A0A0D2E113"/>
<protein>
    <recommendedName>
        <fullName evidence="2">EthD domain-containing protein</fullName>
    </recommendedName>
</protein>
<dbReference type="Proteomes" id="UP000054342">
    <property type="component" value="Unassembled WGS sequence"/>
</dbReference>
<sequence>MSSPGQALLKRNATYTREQFSAHWLKHGAKVTPWALENGVTYYAQIHNPRMGPGAMLPSDLHIAEWDGAAEMTFERGPDFKSTAKSDDYYQKVILPDERAFLICEALQHLRWVDPETMVGDKVVIIQGGRAMIDCEEDMKIWNDWPAK</sequence>
<comment type="similarity">
    <text evidence="1">Belongs to the tpcK family.</text>
</comment>
<dbReference type="GeneID" id="25332735"/>
<evidence type="ECO:0000256" key="1">
    <source>
        <dbReference type="ARBA" id="ARBA00005986"/>
    </source>
</evidence>
<dbReference type="EMBL" id="KN847323">
    <property type="protein sequence ID" value="KIW49118.1"/>
    <property type="molecule type" value="Genomic_DNA"/>
</dbReference>
<reference evidence="3 4" key="1">
    <citation type="submission" date="2015-01" db="EMBL/GenBank/DDBJ databases">
        <title>The Genome Sequence of Exophiala xenobiotica CBS118157.</title>
        <authorList>
            <consortium name="The Broad Institute Genomics Platform"/>
            <person name="Cuomo C."/>
            <person name="de Hoog S."/>
            <person name="Gorbushina A."/>
            <person name="Stielow B."/>
            <person name="Teixiera M."/>
            <person name="Abouelleil A."/>
            <person name="Chapman S.B."/>
            <person name="Priest M."/>
            <person name="Young S.K."/>
            <person name="Wortman J."/>
            <person name="Nusbaum C."/>
            <person name="Birren B."/>
        </authorList>
    </citation>
    <scope>NUCLEOTIDE SEQUENCE [LARGE SCALE GENOMIC DNA]</scope>
    <source>
        <strain evidence="3 4">CBS 118157</strain>
    </source>
</reference>
<organism evidence="3 4">
    <name type="scientific">Exophiala xenobiotica</name>
    <dbReference type="NCBI Taxonomy" id="348802"/>
    <lineage>
        <taxon>Eukaryota</taxon>
        <taxon>Fungi</taxon>
        <taxon>Dikarya</taxon>
        <taxon>Ascomycota</taxon>
        <taxon>Pezizomycotina</taxon>
        <taxon>Eurotiomycetes</taxon>
        <taxon>Chaetothyriomycetidae</taxon>
        <taxon>Chaetothyriales</taxon>
        <taxon>Herpotrichiellaceae</taxon>
        <taxon>Exophiala</taxon>
    </lineage>
</organism>